<proteinExistence type="predicted"/>
<dbReference type="RefSeq" id="WP_121220766.1">
    <property type="nucleotide sequence ID" value="NZ_JBIUBA010000002.1"/>
</dbReference>
<comment type="caution">
    <text evidence="2">The sequence shown here is derived from an EMBL/GenBank/DDBJ whole genome shotgun (WGS) entry which is preliminary data.</text>
</comment>
<sequence>MADDQQPVNRKTSVIEHGPAWITAIVGVISLLTGIFWGKATSSESAATTVTQTITETVTERAQASGSAPAATGTPQANSSSLFYSGDVAFEQCTVGGFSLDWNPPRFLDGKNLETGCGSRDLRAEDNTPYVLAEWTTQSEPSRDDCRKQVDEKGKSSTGKLVVGSYICGRTPEGRDFRGRVKGVPEDVSARLVVAFEVYNK</sequence>
<keyword evidence="1" id="KW-0812">Transmembrane</keyword>
<evidence type="ECO:0000313" key="3">
    <source>
        <dbReference type="Proteomes" id="UP000272729"/>
    </source>
</evidence>
<keyword evidence="3" id="KW-1185">Reference proteome</keyword>
<evidence type="ECO:0000313" key="2">
    <source>
        <dbReference type="EMBL" id="RKT69201.1"/>
    </source>
</evidence>
<dbReference type="AlphaFoldDB" id="A0A495X4I9"/>
<organism evidence="2 3">
    <name type="scientific">Saccharothrix variisporea</name>
    <dbReference type="NCBI Taxonomy" id="543527"/>
    <lineage>
        <taxon>Bacteria</taxon>
        <taxon>Bacillati</taxon>
        <taxon>Actinomycetota</taxon>
        <taxon>Actinomycetes</taxon>
        <taxon>Pseudonocardiales</taxon>
        <taxon>Pseudonocardiaceae</taxon>
        <taxon>Saccharothrix</taxon>
    </lineage>
</organism>
<gene>
    <name evidence="2" type="ORF">DFJ66_2397</name>
</gene>
<evidence type="ECO:0000256" key="1">
    <source>
        <dbReference type="SAM" id="Phobius"/>
    </source>
</evidence>
<name>A0A495X4I9_9PSEU</name>
<accession>A0A495X4I9</accession>
<feature type="transmembrane region" description="Helical" evidence="1">
    <location>
        <begin position="20"/>
        <end position="38"/>
    </location>
</feature>
<keyword evidence="1" id="KW-1133">Transmembrane helix</keyword>
<dbReference type="Proteomes" id="UP000272729">
    <property type="component" value="Unassembled WGS sequence"/>
</dbReference>
<keyword evidence="1" id="KW-0472">Membrane</keyword>
<protein>
    <submittedName>
        <fullName evidence="2">Uncharacterized protein</fullName>
    </submittedName>
</protein>
<dbReference type="EMBL" id="RBXR01000001">
    <property type="protein sequence ID" value="RKT69201.1"/>
    <property type="molecule type" value="Genomic_DNA"/>
</dbReference>
<reference evidence="2 3" key="1">
    <citation type="submission" date="2018-10" db="EMBL/GenBank/DDBJ databases">
        <title>Sequencing the genomes of 1000 actinobacteria strains.</title>
        <authorList>
            <person name="Klenk H.-P."/>
        </authorList>
    </citation>
    <scope>NUCLEOTIDE SEQUENCE [LARGE SCALE GENOMIC DNA]</scope>
    <source>
        <strain evidence="2 3">DSM 43911</strain>
    </source>
</reference>
<dbReference type="OrthoDB" id="3557315at2"/>